<organism evidence="1 2">
    <name type="scientific">Lacibacter cauensis</name>
    <dbReference type="NCBI Taxonomy" id="510947"/>
    <lineage>
        <taxon>Bacteria</taxon>
        <taxon>Pseudomonadati</taxon>
        <taxon>Bacteroidota</taxon>
        <taxon>Chitinophagia</taxon>
        <taxon>Chitinophagales</taxon>
        <taxon>Chitinophagaceae</taxon>
        <taxon>Lacibacter</taxon>
    </lineage>
</organism>
<proteinExistence type="predicted"/>
<sequence length="173" mass="18965">MKQICFAALISLFVVSCDKLDCEEHSVVDECTKSAGFAPVEPKITVSQGIYGTVQFKLGNCMPTAGPGRSDCRTCPVKRKVQIYNYSLITDAVRSMNSTVFFERLNTKLIAETESDANGFFQVTLQPGTYTMVVVEDGKLYANSGDGQGGINPFTVVTGIRNVDMRIDYKAVY</sequence>
<dbReference type="EMBL" id="VLLE01000005">
    <property type="protein sequence ID" value="TWI80132.1"/>
    <property type="molecule type" value="Genomic_DNA"/>
</dbReference>
<evidence type="ECO:0000313" key="2">
    <source>
        <dbReference type="Proteomes" id="UP000316167"/>
    </source>
</evidence>
<dbReference type="AlphaFoldDB" id="A0A562SFP8"/>
<comment type="caution">
    <text evidence="1">The sequence shown here is derived from an EMBL/GenBank/DDBJ whole genome shotgun (WGS) entry which is preliminary data.</text>
</comment>
<dbReference type="SUPFAM" id="SSF49464">
    <property type="entry name" value="Carboxypeptidase regulatory domain-like"/>
    <property type="match status" value="1"/>
</dbReference>
<dbReference type="Proteomes" id="UP000316167">
    <property type="component" value="Unassembled WGS sequence"/>
</dbReference>
<protein>
    <recommendedName>
        <fullName evidence="3">Carboxypeptidase family protein</fullName>
    </recommendedName>
</protein>
<keyword evidence="2" id="KW-1185">Reference proteome</keyword>
<evidence type="ECO:0008006" key="3">
    <source>
        <dbReference type="Google" id="ProtNLM"/>
    </source>
</evidence>
<dbReference type="PROSITE" id="PS51257">
    <property type="entry name" value="PROKAR_LIPOPROTEIN"/>
    <property type="match status" value="1"/>
</dbReference>
<reference evidence="1 2" key="1">
    <citation type="journal article" date="2015" name="Stand. Genomic Sci.">
        <title>Genomic Encyclopedia of Bacterial and Archaeal Type Strains, Phase III: the genomes of soil and plant-associated and newly described type strains.</title>
        <authorList>
            <person name="Whitman W.B."/>
            <person name="Woyke T."/>
            <person name="Klenk H.P."/>
            <person name="Zhou Y."/>
            <person name="Lilburn T.G."/>
            <person name="Beck B.J."/>
            <person name="De Vos P."/>
            <person name="Vandamme P."/>
            <person name="Eisen J.A."/>
            <person name="Garrity G."/>
            <person name="Hugenholtz P."/>
            <person name="Kyrpides N.C."/>
        </authorList>
    </citation>
    <scope>NUCLEOTIDE SEQUENCE [LARGE SCALE GENOMIC DNA]</scope>
    <source>
        <strain evidence="1 2">CGMCC 1.7271</strain>
    </source>
</reference>
<name>A0A562SFP8_9BACT</name>
<accession>A0A562SFP8</accession>
<gene>
    <name evidence="1" type="ORF">IQ13_2801</name>
</gene>
<dbReference type="InterPro" id="IPR008969">
    <property type="entry name" value="CarboxyPept-like_regulatory"/>
</dbReference>
<evidence type="ECO:0000313" key="1">
    <source>
        <dbReference type="EMBL" id="TWI80132.1"/>
    </source>
</evidence>